<comment type="caution">
    <text evidence="6">The sequence shown here is derived from an EMBL/GenBank/DDBJ whole genome shotgun (WGS) entry which is preliminary data.</text>
</comment>
<dbReference type="Gene3D" id="1.10.260.40">
    <property type="entry name" value="lambda repressor-like DNA-binding domains"/>
    <property type="match status" value="1"/>
</dbReference>
<dbReference type="CDD" id="cd01392">
    <property type="entry name" value="HTH_LacI"/>
    <property type="match status" value="1"/>
</dbReference>
<dbReference type="SUPFAM" id="SSF47413">
    <property type="entry name" value="lambda repressor-like DNA-binding domains"/>
    <property type="match status" value="1"/>
</dbReference>
<evidence type="ECO:0000256" key="3">
    <source>
        <dbReference type="ARBA" id="ARBA00023125"/>
    </source>
</evidence>
<dbReference type="GO" id="GO:0003677">
    <property type="term" value="F:DNA binding"/>
    <property type="evidence" value="ECO:0007669"/>
    <property type="project" value="UniProtKB-KW"/>
</dbReference>
<keyword evidence="2" id="KW-0805">Transcription regulation</keyword>
<proteinExistence type="predicted"/>
<dbReference type="Pfam" id="PF00356">
    <property type="entry name" value="LacI"/>
    <property type="match status" value="1"/>
</dbReference>
<dbReference type="PROSITE" id="PS50932">
    <property type="entry name" value="HTH_LACI_2"/>
    <property type="match status" value="1"/>
</dbReference>
<dbReference type="InterPro" id="IPR028082">
    <property type="entry name" value="Peripla_BP_I"/>
</dbReference>
<evidence type="ECO:0000256" key="1">
    <source>
        <dbReference type="ARBA" id="ARBA00022491"/>
    </source>
</evidence>
<organism evidence="6 7">
    <name type="scientific">Thalassobacterium sedimentorum</name>
    <dbReference type="NCBI Taxonomy" id="3041258"/>
    <lineage>
        <taxon>Bacteria</taxon>
        <taxon>Pseudomonadati</taxon>
        <taxon>Verrucomicrobiota</taxon>
        <taxon>Opitutia</taxon>
        <taxon>Puniceicoccales</taxon>
        <taxon>Coraliomargaritaceae</taxon>
        <taxon>Thalassobacterium</taxon>
    </lineage>
</organism>
<dbReference type="EMBL" id="JARXIC010000033">
    <property type="protein sequence ID" value="MDQ8195812.1"/>
    <property type="molecule type" value="Genomic_DNA"/>
</dbReference>
<keyword evidence="4" id="KW-0804">Transcription</keyword>
<dbReference type="Pfam" id="PF13377">
    <property type="entry name" value="Peripla_BP_3"/>
    <property type="match status" value="1"/>
</dbReference>
<sequence length="349" mass="39141">MKRVTMSTIGEKAGVSKNTVSLALRNDPQIPEATRQRIKQIADELGYQRNPTVAHLMAELRSGNSTGPKASLALLNANQDPQAFTRHPTIPTYVQGCQRRARQMGYSLDHFWLHDPDLDGRRLNQILRARAIRGVVVVGLMRSNRLPEAFAETWEQYPCVVTGVRTRKPALSFACTDHHIITLRAFENVLARGYRRPGLVLDRTIDQLVEGRFTAGYQIGQSSLPSQQRLTPFYQVAEAEAQPQLFQQWLEHEKPDVIFTLYNKVHDWVEALGLKVPQDIGLLQLEHRAAAPEWAGMNQHNDVCGEAAIDMVISMIHSGESGVPPYPRATLISGSWVDGKTVRSLVINR</sequence>
<evidence type="ECO:0000313" key="6">
    <source>
        <dbReference type="EMBL" id="MDQ8195812.1"/>
    </source>
</evidence>
<keyword evidence="3 6" id="KW-0238">DNA-binding</keyword>
<dbReference type="PANTHER" id="PTHR30146">
    <property type="entry name" value="LACI-RELATED TRANSCRIPTIONAL REPRESSOR"/>
    <property type="match status" value="1"/>
</dbReference>
<accession>A0ABU1ALX8</accession>
<evidence type="ECO:0000313" key="7">
    <source>
        <dbReference type="Proteomes" id="UP001243717"/>
    </source>
</evidence>
<gene>
    <name evidence="6" type="ORF">QEH59_15370</name>
</gene>
<evidence type="ECO:0000259" key="5">
    <source>
        <dbReference type="PROSITE" id="PS50932"/>
    </source>
</evidence>
<dbReference type="SUPFAM" id="SSF53822">
    <property type="entry name" value="Periplasmic binding protein-like I"/>
    <property type="match status" value="1"/>
</dbReference>
<dbReference type="InterPro" id="IPR046335">
    <property type="entry name" value="LacI/GalR-like_sensor"/>
</dbReference>
<keyword evidence="7" id="KW-1185">Reference proteome</keyword>
<evidence type="ECO:0000256" key="4">
    <source>
        <dbReference type="ARBA" id="ARBA00023163"/>
    </source>
</evidence>
<feature type="domain" description="HTH lacI-type" evidence="5">
    <location>
        <begin position="4"/>
        <end position="58"/>
    </location>
</feature>
<evidence type="ECO:0000256" key="2">
    <source>
        <dbReference type="ARBA" id="ARBA00023015"/>
    </source>
</evidence>
<protein>
    <submittedName>
        <fullName evidence="6">LacI family DNA-binding transcriptional regulator</fullName>
    </submittedName>
</protein>
<dbReference type="SMART" id="SM00354">
    <property type="entry name" value="HTH_LACI"/>
    <property type="match status" value="1"/>
</dbReference>
<keyword evidence="1" id="KW-0678">Repressor</keyword>
<name>A0ABU1ALX8_9BACT</name>
<dbReference type="Gene3D" id="3.40.50.2300">
    <property type="match status" value="2"/>
</dbReference>
<dbReference type="PANTHER" id="PTHR30146:SF148">
    <property type="entry name" value="HTH-TYPE TRANSCRIPTIONAL REPRESSOR PURR-RELATED"/>
    <property type="match status" value="1"/>
</dbReference>
<reference evidence="6 7" key="1">
    <citation type="submission" date="2023-04" db="EMBL/GenBank/DDBJ databases">
        <title>A novel bacteria isolated from coastal sediment.</title>
        <authorList>
            <person name="Liu X.-J."/>
            <person name="Du Z.-J."/>
        </authorList>
    </citation>
    <scope>NUCLEOTIDE SEQUENCE [LARGE SCALE GENOMIC DNA]</scope>
    <source>
        <strain evidence="6 7">SDUM461004</strain>
    </source>
</reference>
<dbReference type="InterPro" id="IPR000843">
    <property type="entry name" value="HTH_LacI"/>
</dbReference>
<dbReference type="Proteomes" id="UP001243717">
    <property type="component" value="Unassembled WGS sequence"/>
</dbReference>
<dbReference type="InterPro" id="IPR010982">
    <property type="entry name" value="Lambda_DNA-bd_dom_sf"/>
</dbReference>